<dbReference type="EMBL" id="JAKJLQ010000011">
    <property type="protein sequence ID" value="MDF6102394.1"/>
    <property type="molecule type" value="Genomic_DNA"/>
</dbReference>
<organism evidence="2 3">
    <name type="scientific">Gordonia hongkongensis</name>
    <dbReference type="NCBI Taxonomy" id="1701090"/>
    <lineage>
        <taxon>Bacteria</taxon>
        <taxon>Bacillati</taxon>
        <taxon>Actinomycetota</taxon>
        <taxon>Actinomycetes</taxon>
        <taxon>Mycobacteriales</taxon>
        <taxon>Gordoniaceae</taxon>
        <taxon>Gordonia</taxon>
    </lineage>
</organism>
<evidence type="ECO:0000313" key="2">
    <source>
        <dbReference type="EMBL" id="MDF6102394.1"/>
    </source>
</evidence>
<keyword evidence="2" id="KW-0808">Transferase</keyword>
<comment type="caution">
    <text evidence="2">The sequence shown here is derived from an EMBL/GenBank/DDBJ whole genome shotgun (WGS) entry which is preliminary data.</text>
</comment>
<reference evidence="2" key="1">
    <citation type="journal article" date="2022" name="Data Brief">
        <title>Draft genome sequence data of Gordonia hongkongensis strain EUFUS-Z928 isolated from the octocoral Eunicea fusca.</title>
        <authorList>
            <person name="Sanchez-Suarez J."/>
            <person name="Diaz L."/>
            <person name="Melo-Bolivar J."/>
            <person name="Villamil L."/>
        </authorList>
    </citation>
    <scope>NUCLEOTIDE SEQUENCE</scope>
    <source>
        <strain evidence="2">EUFUS-Z928</strain>
    </source>
</reference>
<name>A0ABT6BWS7_9ACTN</name>
<dbReference type="InterPro" id="IPR050509">
    <property type="entry name" value="CoA-transferase_III"/>
</dbReference>
<gene>
    <name evidence="2" type="ORF">L2299_15160</name>
</gene>
<protein>
    <submittedName>
        <fullName evidence="2">CoA transferase</fullName>
    </submittedName>
</protein>
<dbReference type="PANTHER" id="PTHR48228">
    <property type="entry name" value="SUCCINYL-COA--D-CITRAMALATE COA-TRANSFERASE"/>
    <property type="match status" value="1"/>
</dbReference>
<dbReference type="Proteomes" id="UP001152308">
    <property type="component" value="Unassembled WGS sequence"/>
</dbReference>
<proteinExistence type="predicted"/>
<dbReference type="PANTHER" id="PTHR48228:SF5">
    <property type="entry name" value="ALPHA-METHYLACYL-COA RACEMASE"/>
    <property type="match status" value="1"/>
</dbReference>
<reference evidence="2" key="2">
    <citation type="submission" date="2022-01" db="EMBL/GenBank/DDBJ databases">
        <authorList>
            <person name="Sanchez-Suarez J."/>
            <person name="Villamil L."/>
            <person name="Diaz L.E."/>
        </authorList>
    </citation>
    <scope>NUCLEOTIDE SEQUENCE</scope>
    <source>
        <strain evidence="2">EUFUS-Z928</strain>
    </source>
</reference>
<dbReference type="Gene3D" id="3.40.50.10540">
    <property type="entry name" value="Crotonobetainyl-coa:carnitine coa-transferase, domain 1"/>
    <property type="match status" value="1"/>
</dbReference>
<evidence type="ECO:0000313" key="3">
    <source>
        <dbReference type="Proteomes" id="UP001152308"/>
    </source>
</evidence>
<feature type="region of interest" description="Disordered" evidence="1">
    <location>
        <begin position="338"/>
        <end position="365"/>
    </location>
</feature>
<keyword evidence="3" id="KW-1185">Reference proteome</keyword>
<dbReference type="InterPro" id="IPR023606">
    <property type="entry name" value="CoA-Trfase_III_dom_1_sf"/>
</dbReference>
<sequence>MTDGATSARGPLGGIRVLELAGVGPAPHAAMLLGDLGADVVRVQRRGSLAPDRPAAAGLRGRTIVEADLKDAADLRDIRGLVQRADILIEGFRPGVAERMGLGPDDVAELNPRLIYGRMTGWGQTGPRAAEAGHDLNYIAMTGLLHAVGRPGERPVPPLNLFGDFGGGSMFLVIGLVAALVERQSSGRGQVVDAAIVNGAPMLGHLLWAMRGAGRWSDDRGVNVFDGSAPFYDTYECADGKYVAVAALEPQFFSELLAVLGIDPLEVGEQRDPAGFPRMRTIFTERFGSRTRDEWAAMFAGTDACVTPVLTFAEAETDAHMVGRGVFTAIGGVTQPAPAPAFSRTSPALPTPPPRRPAETADVWA</sequence>
<dbReference type="InterPro" id="IPR003673">
    <property type="entry name" value="CoA-Trfase_fam_III"/>
</dbReference>
<accession>A0ABT6BWS7</accession>
<dbReference type="RefSeq" id="WP_065632522.1">
    <property type="nucleotide sequence ID" value="NZ_CP095552.1"/>
</dbReference>
<dbReference type="Pfam" id="PF02515">
    <property type="entry name" value="CoA_transf_3"/>
    <property type="match status" value="1"/>
</dbReference>
<dbReference type="GO" id="GO:0016740">
    <property type="term" value="F:transferase activity"/>
    <property type="evidence" value="ECO:0007669"/>
    <property type="project" value="UniProtKB-KW"/>
</dbReference>
<dbReference type="InterPro" id="IPR044855">
    <property type="entry name" value="CoA-Trfase_III_dom3_sf"/>
</dbReference>
<dbReference type="Gene3D" id="3.30.1540.10">
    <property type="entry name" value="formyl-coa transferase, domain 3"/>
    <property type="match status" value="1"/>
</dbReference>
<evidence type="ECO:0000256" key="1">
    <source>
        <dbReference type="SAM" id="MobiDB-lite"/>
    </source>
</evidence>
<dbReference type="SUPFAM" id="SSF89796">
    <property type="entry name" value="CoA-transferase family III (CaiB/BaiF)"/>
    <property type="match status" value="1"/>
</dbReference>